<keyword evidence="1" id="KW-1133">Transmembrane helix</keyword>
<accession>A0A1G1ZQL2</accession>
<comment type="caution">
    <text evidence="2">The sequence shown here is derived from an EMBL/GenBank/DDBJ whole genome shotgun (WGS) entry which is preliminary data.</text>
</comment>
<dbReference type="AlphaFoldDB" id="A0A1G1ZQL2"/>
<dbReference type="EMBL" id="MHJI01000010">
    <property type="protein sequence ID" value="OGY66087.1"/>
    <property type="molecule type" value="Genomic_DNA"/>
</dbReference>
<sequence>MNSLLFLRTLGKNKIIIAVGALLLFSYWGLDYFYAEERIVPQAFKEARDRSISLTADIVALVSTSSNQLEEVAREDEQSNTESALALIADTLLLNRNAQERATLLARDLEVMAQNLNGISPVHAQRVATAAMSAQVLLVSHLITYNDYSNQLLETLRSKLFGEGVGNVKELALKINNEIEAVNALNAQFTQVTLQFEGYLR</sequence>
<keyword evidence="1" id="KW-0812">Transmembrane</keyword>
<keyword evidence="1" id="KW-0472">Membrane</keyword>
<evidence type="ECO:0000256" key="1">
    <source>
        <dbReference type="SAM" id="Phobius"/>
    </source>
</evidence>
<feature type="transmembrane region" description="Helical" evidence="1">
    <location>
        <begin position="15"/>
        <end position="35"/>
    </location>
</feature>
<gene>
    <name evidence="2" type="ORF">A3A04_00815</name>
</gene>
<name>A0A1G1ZQL2_9BACT</name>
<reference evidence="2 3" key="1">
    <citation type="journal article" date="2016" name="Nat. Commun.">
        <title>Thousands of microbial genomes shed light on interconnected biogeochemical processes in an aquifer system.</title>
        <authorList>
            <person name="Anantharaman K."/>
            <person name="Brown C.T."/>
            <person name="Hug L.A."/>
            <person name="Sharon I."/>
            <person name="Castelle C.J."/>
            <person name="Probst A.J."/>
            <person name="Thomas B.C."/>
            <person name="Singh A."/>
            <person name="Wilkins M.J."/>
            <person name="Karaoz U."/>
            <person name="Brodie E.L."/>
            <person name="Williams K.H."/>
            <person name="Hubbard S.S."/>
            <person name="Banfield J.F."/>
        </authorList>
    </citation>
    <scope>NUCLEOTIDE SEQUENCE [LARGE SCALE GENOMIC DNA]</scope>
</reference>
<dbReference type="Proteomes" id="UP000178517">
    <property type="component" value="Unassembled WGS sequence"/>
</dbReference>
<protein>
    <submittedName>
        <fullName evidence="2">Uncharacterized protein</fullName>
    </submittedName>
</protein>
<evidence type="ECO:0000313" key="3">
    <source>
        <dbReference type="Proteomes" id="UP000178517"/>
    </source>
</evidence>
<proteinExistence type="predicted"/>
<organism evidence="2 3">
    <name type="scientific">Candidatus Harrisonbacteria bacterium RIFCSPLOWO2_01_FULL_40_28</name>
    <dbReference type="NCBI Taxonomy" id="1798406"/>
    <lineage>
        <taxon>Bacteria</taxon>
        <taxon>Candidatus Harrisoniibacteriota</taxon>
    </lineage>
</organism>
<evidence type="ECO:0000313" key="2">
    <source>
        <dbReference type="EMBL" id="OGY66087.1"/>
    </source>
</evidence>